<dbReference type="Gene3D" id="3.30.390.10">
    <property type="entry name" value="Enolase-like, N-terminal domain"/>
    <property type="match status" value="1"/>
</dbReference>
<dbReference type="CDD" id="cd03316">
    <property type="entry name" value="MR_like"/>
    <property type="match status" value="1"/>
</dbReference>
<keyword evidence="4" id="KW-1185">Reference proteome</keyword>
<evidence type="ECO:0000259" key="2">
    <source>
        <dbReference type="SMART" id="SM00922"/>
    </source>
</evidence>
<evidence type="ECO:0000313" key="3">
    <source>
        <dbReference type="EMBL" id="RAH99175.1"/>
    </source>
</evidence>
<name>A0A8B2NIG0_9HYPH</name>
<dbReference type="GO" id="GO:0016829">
    <property type="term" value="F:lyase activity"/>
    <property type="evidence" value="ECO:0007669"/>
    <property type="project" value="UniProtKB-KW"/>
</dbReference>
<reference evidence="3 4" key="1">
    <citation type="submission" date="2018-05" db="EMBL/GenBank/DDBJ databases">
        <title>Acuticoccus sediminis sp. nov., isolated from deep-sea sediment of Indian Ocean.</title>
        <authorList>
            <person name="Liu X."/>
            <person name="Lai Q."/>
            <person name="Du Y."/>
            <person name="Sun F."/>
            <person name="Zhang X."/>
            <person name="Wang S."/>
            <person name="Shao Z."/>
        </authorList>
    </citation>
    <scope>NUCLEOTIDE SEQUENCE [LARGE SCALE GENOMIC DNA]</scope>
    <source>
        <strain evidence="3 4">PTG4-2</strain>
    </source>
</reference>
<dbReference type="SFLD" id="SFLDS00001">
    <property type="entry name" value="Enolase"/>
    <property type="match status" value="1"/>
</dbReference>
<proteinExistence type="predicted"/>
<organism evidence="3 4">
    <name type="scientific">Acuticoccus sediminis</name>
    <dbReference type="NCBI Taxonomy" id="2184697"/>
    <lineage>
        <taxon>Bacteria</taxon>
        <taxon>Pseudomonadati</taxon>
        <taxon>Pseudomonadota</taxon>
        <taxon>Alphaproteobacteria</taxon>
        <taxon>Hyphomicrobiales</taxon>
        <taxon>Amorphaceae</taxon>
        <taxon>Acuticoccus</taxon>
    </lineage>
</organism>
<dbReference type="InterPro" id="IPR029065">
    <property type="entry name" value="Enolase_C-like"/>
</dbReference>
<dbReference type="SUPFAM" id="SSF51604">
    <property type="entry name" value="Enolase C-terminal domain-like"/>
    <property type="match status" value="1"/>
</dbReference>
<dbReference type="PROSITE" id="PS00909">
    <property type="entry name" value="MR_MLE_2"/>
    <property type="match status" value="1"/>
</dbReference>
<dbReference type="GO" id="GO:0000287">
    <property type="term" value="F:magnesium ion binding"/>
    <property type="evidence" value="ECO:0007669"/>
    <property type="project" value="UniProtKB-ARBA"/>
</dbReference>
<dbReference type="InterPro" id="IPR013341">
    <property type="entry name" value="Mandelate_racemase_N_dom"/>
</dbReference>
<dbReference type="GO" id="GO:0009063">
    <property type="term" value="P:amino acid catabolic process"/>
    <property type="evidence" value="ECO:0007669"/>
    <property type="project" value="InterPro"/>
</dbReference>
<comment type="caution">
    <text evidence="3">The sequence shown here is derived from an EMBL/GenBank/DDBJ whole genome shotgun (WGS) entry which is preliminary data.</text>
</comment>
<dbReference type="RefSeq" id="WP_111349229.1">
    <property type="nucleotide sequence ID" value="NZ_QHHQ01000005.1"/>
</dbReference>
<feature type="domain" description="Mandelate racemase/muconate lactonizing enzyme C-terminal" evidence="2">
    <location>
        <begin position="147"/>
        <end position="239"/>
    </location>
</feature>
<dbReference type="SMART" id="SM00922">
    <property type="entry name" value="MR_MLE"/>
    <property type="match status" value="1"/>
</dbReference>
<dbReference type="InterPro" id="IPR034593">
    <property type="entry name" value="DgoD-like"/>
</dbReference>
<dbReference type="PANTHER" id="PTHR48080:SF2">
    <property type="entry name" value="D-GALACTONATE DEHYDRATASE"/>
    <property type="match status" value="1"/>
</dbReference>
<dbReference type="InterPro" id="IPR036849">
    <property type="entry name" value="Enolase-like_C_sf"/>
</dbReference>
<accession>A0A8B2NIG0</accession>
<keyword evidence="1" id="KW-0456">Lyase</keyword>
<dbReference type="Proteomes" id="UP000249590">
    <property type="component" value="Unassembled WGS sequence"/>
</dbReference>
<evidence type="ECO:0000313" key="4">
    <source>
        <dbReference type="Proteomes" id="UP000249590"/>
    </source>
</evidence>
<protein>
    <submittedName>
        <fullName evidence="3">Mandelate racemase/muconate lactonizing enzyme family protein</fullName>
    </submittedName>
</protein>
<dbReference type="Pfam" id="PF02746">
    <property type="entry name" value="MR_MLE_N"/>
    <property type="match status" value="1"/>
</dbReference>
<dbReference type="InterPro" id="IPR013342">
    <property type="entry name" value="Mandelate_racemase_C"/>
</dbReference>
<dbReference type="PANTHER" id="PTHR48080">
    <property type="entry name" value="D-GALACTONATE DEHYDRATASE-RELATED"/>
    <property type="match status" value="1"/>
</dbReference>
<dbReference type="AlphaFoldDB" id="A0A8B2NIG0"/>
<dbReference type="SUPFAM" id="SSF54826">
    <property type="entry name" value="Enolase N-terminal domain-like"/>
    <property type="match status" value="1"/>
</dbReference>
<sequence length="365" mass="39008">MKIESIEAIVLALPYTHEGPLTGFGGHDWPVLQSCLVRVATEDGLVGWGECFGYTVLPASIAVLDNLVAPLAIGRDATDIAGLMEELKRKLHIFGRGGPTQYALSGLDIALWDLAGKRAGLPVAELLGGRQKTAIPAYTSLLKLGEPAIVARGCEKALEQGFRELKLHETTVEAVAAARAALGDDVELMVDVNCPWRFDEALDMAHRFEPYRLKWLEEPVWPPEDVEGLRRLKAAAPVDLAAGENIPNVWAFQPYIDASVLNYVQPSVTKVGGITEMMKVIARAEFVGVRVAPHSPYFGPGLLATLQVAATTPLVSSIECFGVRLGDTVFGPVGLPGADGRIEVPTAPGLGADPDPGAIARLRIN</sequence>
<gene>
    <name evidence="3" type="ORF">DLJ53_21750</name>
</gene>
<dbReference type="OrthoDB" id="9802699at2"/>
<dbReference type="PROSITE" id="PS00908">
    <property type="entry name" value="MR_MLE_1"/>
    <property type="match status" value="1"/>
</dbReference>
<dbReference type="InterPro" id="IPR018110">
    <property type="entry name" value="Mandel_Rmase/mucon_lact_enz_CS"/>
</dbReference>
<dbReference type="InterPro" id="IPR029017">
    <property type="entry name" value="Enolase-like_N"/>
</dbReference>
<dbReference type="Pfam" id="PF13378">
    <property type="entry name" value="MR_MLE_C"/>
    <property type="match status" value="1"/>
</dbReference>
<dbReference type="Gene3D" id="3.20.20.120">
    <property type="entry name" value="Enolase-like C-terminal domain"/>
    <property type="match status" value="1"/>
</dbReference>
<evidence type="ECO:0000256" key="1">
    <source>
        <dbReference type="ARBA" id="ARBA00023239"/>
    </source>
</evidence>
<dbReference type="EMBL" id="QHHQ01000005">
    <property type="protein sequence ID" value="RAH99175.1"/>
    <property type="molecule type" value="Genomic_DNA"/>
</dbReference>